<name>A0A1H0E8M5_9ACTN</name>
<proteinExistence type="predicted"/>
<feature type="signal peptide" evidence="1">
    <location>
        <begin position="1"/>
        <end position="32"/>
    </location>
</feature>
<keyword evidence="1" id="KW-0732">Signal</keyword>
<dbReference type="RefSeq" id="WP_093662521.1">
    <property type="nucleotide sequence ID" value="NZ_FNHI01000041.1"/>
</dbReference>
<dbReference type="EMBL" id="FNHI01000041">
    <property type="protein sequence ID" value="SDN78735.1"/>
    <property type="molecule type" value="Genomic_DNA"/>
</dbReference>
<keyword evidence="3" id="KW-1185">Reference proteome</keyword>
<dbReference type="Proteomes" id="UP000199063">
    <property type="component" value="Unassembled WGS sequence"/>
</dbReference>
<sequence>MATKRSKFMSAVTTATLLAGGMVVGAAAPSTAEPSQQPMAAMPAAQAVACGTTIKRLPNGGGPFPNKKWDIYYRNCGSTTVTKRVDIARGRDTVCSNIARGTTKKWHYETGYFGPDYPRSVVSC</sequence>
<reference evidence="3" key="1">
    <citation type="submission" date="2016-10" db="EMBL/GenBank/DDBJ databases">
        <authorList>
            <person name="Varghese N."/>
            <person name="Submissions S."/>
        </authorList>
    </citation>
    <scope>NUCLEOTIDE SEQUENCE [LARGE SCALE GENOMIC DNA]</scope>
    <source>
        <strain evidence="3">CGMCC 4.7042</strain>
    </source>
</reference>
<evidence type="ECO:0000256" key="1">
    <source>
        <dbReference type="SAM" id="SignalP"/>
    </source>
</evidence>
<evidence type="ECO:0000313" key="2">
    <source>
        <dbReference type="EMBL" id="SDN78735.1"/>
    </source>
</evidence>
<dbReference type="OrthoDB" id="3540574at2"/>
<organism evidence="2 3">
    <name type="scientific">Streptomyces wuyuanensis</name>
    <dbReference type="NCBI Taxonomy" id="1196353"/>
    <lineage>
        <taxon>Bacteria</taxon>
        <taxon>Bacillati</taxon>
        <taxon>Actinomycetota</taxon>
        <taxon>Actinomycetes</taxon>
        <taxon>Kitasatosporales</taxon>
        <taxon>Streptomycetaceae</taxon>
        <taxon>Streptomyces</taxon>
    </lineage>
</organism>
<accession>A0A1H0E8M5</accession>
<dbReference type="AlphaFoldDB" id="A0A1H0E8M5"/>
<dbReference type="GeneID" id="40834363"/>
<gene>
    <name evidence="2" type="ORF">SAMN05444921_14110</name>
</gene>
<evidence type="ECO:0000313" key="3">
    <source>
        <dbReference type="Proteomes" id="UP000199063"/>
    </source>
</evidence>
<protein>
    <submittedName>
        <fullName evidence="2">Uncharacterized protein</fullName>
    </submittedName>
</protein>
<feature type="chain" id="PRO_5038359656" evidence="1">
    <location>
        <begin position="33"/>
        <end position="124"/>
    </location>
</feature>